<proteinExistence type="predicted"/>
<dbReference type="PRINTS" id="PR00154">
    <property type="entry name" value="AMPBINDING"/>
</dbReference>
<dbReference type="NCBIfam" id="TIGR01733">
    <property type="entry name" value="AA-adenyl-dom"/>
    <property type="match status" value="1"/>
</dbReference>
<dbReference type="PANTHER" id="PTHR45527">
    <property type="entry name" value="NONRIBOSOMAL PEPTIDE SYNTHETASE"/>
    <property type="match status" value="1"/>
</dbReference>
<feature type="domain" description="AMP-binding enzyme C-terminal" evidence="3">
    <location>
        <begin position="901"/>
        <end position="976"/>
    </location>
</feature>
<dbReference type="Gene3D" id="3.30.559.30">
    <property type="entry name" value="Nonribosomal peptide synthetase, condensation domain"/>
    <property type="match status" value="1"/>
</dbReference>
<accession>A0ABX9WK35</accession>
<evidence type="ECO:0000256" key="1">
    <source>
        <dbReference type="SAM" id="MobiDB-lite"/>
    </source>
</evidence>
<dbReference type="Proteomes" id="UP000280698">
    <property type="component" value="Unassembled WGS sequence"/>
</dbReference>
<evidence type="ECO:0000313" key="4">
    <source>
        <dbReference type="EMBL" id="RNM00611.1"/>
    </source>
</evidence>
<dbReference type="InterPro" id="IPR023213">
    <property type="entry name" value="CAT-like_dom_sf"/>
</dbReference>
<evidence type="ECO:0000259" key="2">
    <source>
        <dbReference type="Pfam" id="PF00501"/>
    </source>
</evidence>
<evidence type="ECO:0000259" key="3">
    <source>
        <dbReference type="Pfam" id="PF13193"/>
    </source>
</evidence>
<feature type="region of interest" description="Disordered" evidence="1">
    <location>
        <begin position="1"/>
        <end position="39"/>
    </location>
</feature>
<dbReference type="PROSITE" id="PS00455">
    <property type="entry name" value="AMP_BINDING"/>
    <property type="match status" value="1"/>
</dbReference>
<protein>
    <submittedName>
        <fullName evidence="4">Non-ribosomal peptide synthetase</fullName>
    </submittedName>
</protein>
<reference evidence="4 5" key="1">
    <citation type="submission" date="2018-11" db="EMBL/GenBank/DDBJ databases">
        <title>Micromonospora sp. PPF5-17, a new actinomycetes isolated from a hot spring soil.</title>
        <authorList>
            <person name="Thawai C."/>
        </authorList>
    </citation>
    <scope>NUCLEOTIDE SEQUENCE [LARGE SCALE GENOMIC DNA]</scope>
    <source>
        <strain evidence="4 5">PPF5-17</strain>
    </source>
</reference>
<organism evidence="4 5">
    <name type="scientific">Micromonospora solifontis</name>
    <dbReference type="NCBI Taxonomy" id="2487138"/>
    <lineage>
        <taxon>Bacteria</taxon>
        <taxon>Bacillati</taxon>
        <taxon>Actinomycetota</taxon>
        <taxon>Actinomycetes</taxon>
        <taxon>Micromonosporales</taxon>
        <taxon>Micromonosporaceae</taxon>
        <taxon>Micromonospora</taxon>
    </lineage>
</organism>
<dbReference type="InterPro" id="IPR020459">
    <property type="entry name" value="AMP-binding"/>
</dbReference>
<dbReference type="PANTHER" id="PTHR45527:SF1">
    <property type="entry name" value="FATTY ACID SYNTHASE"/>
    <property type="match status" value="1"/>
</dbReference>
<dbReference type="Gene3D" id="2.30.38.10">
    <property type="entry name" value="Luciferase, Domain 3"/>
    <property type="match status" value="1"/>
</dbReference>
<dbReference type="InterPro" id="IPR020845">
    <property type="entry name" value="AMP-binding_CS"/>
</dbReference>
<evidence type="ECO:0000313" key="5">
    <source>
        <dbReference type="Proteomes" id="UP000280698"/>
    </source>
</evidence>
<dbReference type="InterPro" id="IPR025110">
    <property type="entry name" value="AMP-bd_C"/>
</dbReference>
<dbReference type="SUPFAM" id="SSF56801">
    <property type="entry name" value="Acetyl-CoA synthetase-like"/>
    <property type="match status" value="1"/>
</dbReference>
<dbReference type="InterPro" id="IPR045851">
    <property type="entry name" value="AMP-bd_C_sf"/>
</dbReference>
<keyword evidence="5" id="KW-1185">Reference proteome</keyword>
<name>A0ABX9WK35_9ACTN</name>
<gene>
    <name evidence="4" type="ORF">EFE23_05180</name>
</gene>
<dbReference type="Gene3D" id="3.30.559.10">
    <property type="entry name" value="Chloramphenicol acetyltransferase-like domain"/>
    <property type="match status" value="1"/>
</dbReference>
<dbReference type="CDD" id="cd05930">
    <property type="entry name" value="A_NRPS"/>
    <property type="match status" value="1"/>
</dbReference>
<dbReference type="Gene3D" id="3.30.300.30">
    <property type="match status" value="1"/>
</dbReference>
<feature type="domain" description="AMP-dependent synthetase/ligase" evidence="2">
    <location>
        <begin position="492"/>
        <end position="843"/>
    </location>
</feature>
<dbReference type="Gene3D" id="3.40.50.980">
    <property type="match status" value="2"/>
</dbReference>
<dbReference type="InterPro" id="IPR000873">
    <property type="entry name" value="AMP-dep_synth/lig_dom"/>
</dbReference>
<dbReference type="SUPFAM" id="SSF52777">
    <property type="entry name" value="CoA-dependent acyltransferases"/>
    <property type="match status" value="2"/>
</dbReference>
<comment type="caution">
    <text evidence="4">The sequence shown here is derived from an EMBL/GenBank/DDBJ whole genome shotgun (WGS) entry which is preliminary data.</text>
</comment>
<sequence>MSTARPGPAQHGPHRIPRRPAMTTLDSVPSQPPDEADIEPFALLSPRDRRIVPAGALDGYPLPEVQADLVEEDGAFTRVDLDGRRVTDPAPFSPERFAEAVRAVVRTHELLRTSVDPSGGTEPCHLVHPDAAIPLAVHDHRSVDEAKREAMSAALLDAERVTPFDPAAPGPLRLTVILETEQTWTLLVAAPRALTSVADPAGILAELLRAYRAGGSAAVATGTRHAPCVAAALDAAADFDGADHWTGLLTGTSCALPGGWGGAPGSTELTVDLTDLSAGLRALAAAAGASPATVLLAAHQTVLRVLGAEPGGYTEATLTPDGRPDLAGTGCERLLHRVTLPLPLVTGAATWRGLVARVAEAERVAWTHRHAYRPPAGPVDRSQHAHFAWDTAADLPVAAVPGLPTDEAAYGLRVTAGPDRLRLRAAGATVNASHARRLAAHYREVLAAMAADPDGDAEGTHLPAGERRAVLVDWAVAGTVDRGEVTAVDLIRAQARSTPDRVAVRVGDVRLTYRDLIRRADRLTHHLLDHGAGPGTLVGVCLGRTPDLVPALLAAWQTGAGYLPLDPELPPERLRHMLDAADTPVVVTSTAQQPTLTGLYDGTLVLVDTDAAAIAARPDTPVDVSVRPSDLAYVIFTSGSTGRPKGVMVEHAGLVNYLLWTVDAYAAHGPGGAPVFSSISFDLGIPNIFTPLITGEPVHLLPEPLDTADLGAHLLTGAPYSFIKMTPGHLDLLTWQLTAEQARGLAGIVIAAGDSFTRALAARWLELAGRHGTKVATEYGPTEITIGNSGQRISEPPATELVPLGAPIVNTTMYVLTERLDPVPVGVPGEVYIGGLGVARGYLGRPDLTAERFLRDPYGPPGSRLYRSGDLARWLPDGTLEFLGRIDNQVKIRGYRVELGEIQARLTAHPHVRDAVVIAREPSPGEKRLVAYLVLAAGQPLDPAALRAHLTADLPDYMIPAAFVAIDHIPLTTNGKVDARALPTR</sequence>
<dbReference type="InterPro" id="IPR010071">
    <property type="entry name" value="AA_adenyl_dom"/>
</dbReference>
<dbReference type="Pfam" id="PF13193">
    <property type="entry name" value="AMP-binding_C"/>
    <property type="match status" value="1"/>
</dbReference>
<dbReference type="EMBL" id="RJLN01000009">
    <property type="protein sequence ID" value="RNM00611.1"/>
    <property type="molecule type" value="Genomic_DNA"/>
</dbReference>
<dbReference type="Pfam" id="PF00501">
    <property type="entry name" value="AMP-binding"/>
    <property type="match status" value="1"/>
</dbReference>